<proteinExistence type="predicted"/>
<keyword evidence="3" id="KW-1185">Reference proteome</keyword>
<gene>
    <name evidence="2" type="ORF">SLEP1_g48825</name>
</gene>
<evidence type="ECO:0000259" key="1">
    <source>
        <dbReference type="Pfam" id="PF16719"/>
    </source>
</evidence>
<comment type="caution">
    <text evidence="2">The sequence shown here is derived from an EMBL/GenBank/DDBJ whole genome shotgun (WGS) entry which is preliminary data.</text>
</comment>
<dbReference type="GO" id="GO:0003682">
    <property type="term" value="F:chromatin binding"/>
    <property type="evidence" value="ECO:0007669"/>
    <property type="project" value="InterPro"/>
</dbReference>
<dbReference type="EMBL" id="BPVZ01000148">
    <property type="protein sequence ID" value="GKV41267.1"/>
    <property type="molecule type" value="Genomic_DNA"/>
</dbReference>
<dbReference type="Proteomes" id="UP001054252">
    <property type="component" value="Unassembled WGS sequence"/>
</dbReference>
<name>A0AAV5LVR3_9ROSI</name>
<reference evidence="2 3" key="1">
    <citation type="journal article" date="2021" name="Commun. Biol.">
        <title>The genome of Shorea leprosula (Dipterocarpaceae) highlights the ecological relevance of drought in aseasonal tropical rainforests.</title>
        <authorList>
            <person name="Ng K.K.S."/>
            <person name="Kobayashi M.J."/>
            <person name="Fawcett J.A."/>
            <person name="Hatakeyama M."/>
            <person name="Paape T."/>
            <person name="Ng C.H."/>
            <person name="Ang C.C."/>
            <person name="Tnah L.H."/>
            <person name="Lee C.T."/>
            <person name="Nishiyama T."/>
            <person name="Sese J."/>
            <person name="O'Brien M.J."/>
            <person name="Copetti D."/>
            <person name="Mohd Noor M.I."/>
            <person name="Ong R.C."/>
            <person name="Putra M."/>
            <person name="Sireger I.Z."/>
            <person name="Indrioko S."/>
            <person name="Kosugi Y."/>
            <person name="Izuno A."/>
            <person name="Isagi Y."/>
            <person name="Lee S.L."/>
            <person name="Shimizu K.K."/>
        </authorList>
    </citation>
    <scope>NUCLEOTIDE SEQUENCE [LARGE SCALE GENOMIC DNA]</scope>
    <source>
        <strain evidence="2">214</strain>
    </source>
</reference>
<dbReference type="Gene3D" id="2.30.30.140">
    <property type="match status" value="1"/>
</dbReference>
<dbReference type="PANTHER" id="PTHR36384">
    <property type="entry name" value="SAWADEE PROTEIN"/>
    <property type="match status" value="1"/>
</dbReference>
<dbReference type="InterPro" id="IPR032001">
    <property type="entry name" value="SAWADEE_dom"/>
</dbReference>
<feature type="domain" description="SAWADEE" evidence="1">
    <location>
        <begin position="12"/>
        <end position="149"/>
    </location>
</feature>
<dbReference type="PANTHER" id="PTHR36384:SF1">
    <property type="entry name" value="SAWADEE PROTEIN"/>
    <property type="match status" value="1"/>
</dbReference>
<sequence length="332" mass="37041">MSSSPAEGDNDAEFRSPVDDAWYSVSLLAEGNKLRVRFLNFPDSHDAVYDALELNNEASLKDFKGRIRKLSAQLQDGECSNVLPGTLVCASHSFSPNDVRFYDAVVEGVQHRMHSFAKGEEECLCNFLLCWQHGPNAGKLSMKSIENICVVQSSAEIEPSFTAFVKMVNQKMNNGTSISCSCSGNDLCATNHDDPHQENVSPNVKQKSTFAQRLTVRKGPMCSLSEVRPFDGKCRNLQDENRQDTDIGGVKKYHAILVQNVEKELSPTTVLKFIHQQTSLAPQVYILPSLKWESFTKAAIVLDCEKDLEQLYDFLQNPNHIIISSTGKYVLL</sequence>
<dbReference type="Pfam" id="PF16719">
    <property type="entry name" value="SAWADEE"/>
    <property type="match status" value="1"/>
</dbReference>
<accession>A0AAV5LVR3</accession>
<evidence type="ECO:0000313" key="2">
    <source>
        <dbReference type="EMBL" id="GKV41267.1"/>
    </source>
</evidence>
<protein>
    <recommendedName>
        <fullName evidence="1">SAWADEE domain-containing protein</fullName>
    </recommendedName>
</protein>
<evidence type="ECO:0000313" key="3">
    <source>
        <dbReference type="Proteomes" id="UP001054252"/>
    </source>
</evidence>
<dbReference type="AlphaFoldDB" id="A0AAV5LVR3"/>
<organism evidence="2 3">
    <name type="scientific">Rubroshorea leprosula</name>
    <dbReference type="NCBI Taxonomy" id="152421"/>
    <lineage>
        <taxon>Eukaryota</taxon>
        <taxon>Viridiplantae</taxon>
        <taxon>Streptophyta</taxon>
        <taxon>Embryophyta</taxon>
        <taxon>Tracheophyta</taxon>
        <taxon>Spermatophyta</taxon>
        <taxon>Magnoliopsida</taxon>
        <taxon>eudicotyledons</taxon>
        <taxon>Gunneridae</taxon>
        <taxon>Pentapetalae</taxon>
        <taxon>rosids</taxon>
        <taxon>malvids</taxon>
        <taxon>Malvales</taxon>
        <taxon>Dipterocarpaceae</taxon>
        <taxon>Rubroshorea</taxon>
    </lineage>
</organism>